<dbReference type="GO" id="GO:0035556">
    <property type="term" value="P:intracellular signal transduction"/>
    <property type="evidence" value="ECO:0007669"/>
    <property type="project" value="TreeGrafter"/>
</dbReference>
<evidence type="ECO:0000313" key="2">
    <source>
        <dbReference type="EMBL" id="QHU29467.1"/>
    </source>
</evidence>
<organism evidence="2">
    <name type="scientific">viral metagenome</name>
    <dbReference type="NCBI Taxonomy" id="1070528"/>
    <lineage>
        <taxon>unclassified sequences</taxon>
        <taxon>metagenomes</taxon>
        <taxon>organismal metagenomes</taxon>
    </lineage>
</organism>
<dbReference type="SUPFAM" id="SSF56112">
    <property type="entry name" value="Protein kinase-like (PK-like)"/>
    <property type="match status" value="1"/>
</dbReference>
<dbReference type="PANTHER" id="PTHR24419:SF34">
    <property type="entry name" value="PROTEIN TUBE-RELATED"/>
    <property type="match status" value="1"/>
</dbReference>
<dbReference type="GO" id="GO:0005524">
    <property type="term" value="F:ATP binding"/>
    <property type="evidence" value="ECO:0007669"/>
    <property type="project" value="InterPro"/>
</dbReference>
<dbReference type="GO" id="GO:0005737">
    <property type="term" value="C:cytoplasm"/>
    <property type="evidence" value="ECO:0007669"/>
    <property type="project" value="TreeGrafter"/>
</dbReference>
<dbReference type="InterPro" id="IPR011009">
    <property type="entry name" value="Kinase-like_dom_sf"/>
</dbReference>
<dbReference type="EMBL" id="MN740489">
    <property type="protein sequence ID" value="QHU29467.1"/>
    <property type="molecule type" value="Genomic_DNA"/>
</dbReference>
<evidence type="ECO:0000259" key="1">
    <source>
        <dbReference type="PROSITE" id="PS50011"/>
    </source>
</evidence>
<protein>
    <recommendedName>
        <fullName evidence="1">Protein kinase domain-containing protein</fullName>
    </recommendedName>
</protein>
<dbReference type="Gene3D" id="1.10.510.10">
    <property type="entry name" value="Transferase(Phosphotransferase) domain 1"/>
    <property type="match status" value="1"/>
</dbReference>
<dbReference type="AlphaFoldDB" id="A0A6C0LG60"/>
<dbReference type="InterPro" id="IPR014901">
    <property type="entry name" value="2-cysteine_adaptor"/>
</dbReference>
<dbReference type="GO" id="GO:0004672">
    <property type="term" value="F:protein kinase activity"/>
    <property type="evidence" value="ECO:0007669"/>
    <property type="project" value="InterPro"/>
</dbReference>
<dbReference type="InterPro" id="IPR000719">
    <property type="entry name" value="Prot_kinase_dom"/>
</dbReference>
<dbReference type="Pfam" id="PF08793">
    <property type="entry name" value="2C_adapt"/>
    <property type="match status" value="2"/>
</dbReference>
<dbReference type="PANTHER" id="PTHR24419">
    <property type="entry name" value="INTERLEUKIN-1 RECEPTOR-ASSOCIATED KINASE"/>
    <property type="match status" value="1"/>
</dbReference>
<dbReference type="InterPro" id="IPR017441">
    <property type="entry name" value="Protein_kinase_ATP_BS"/>
</dbReference>
<accession>A0A6C0LG60</accession>
<dbReference type="GO" id="GO:0005634">
    <property type="term" value="C:nucleus"/>
    <property type="evidence" value="ECO:0007669"/>
    <property type="project" value="TreeGrafter"/>
</dbReference>
<dbReference type="Gene3D" id="3.30.200.20">
    <property type="entry name" value="Phosphorylase Kinase, domain 1"/>
    <property type="match status" value="1"/>
</dbReference>
<sequence>MNSLNCDKWNANKKINPLTNKRIKENGPVYKKLSKMCDNNLKLHCDKWAANKTINPLTKKRIKENGPIYNMFKVACAITKPPKRISSDINDRINYYNIVKKYVDDIKLKHTNNCIKFYKIDHHEVQYSVGSNIILHKKLGQGGYGAVYSAYFRPSDITKREYCKQFKLVVKICEITNKNRLEIEILLRLTQLTTMYKICPHFPITYGYLVCNKYNHSNSMISSAQSSTSIYQLKSQSEDFMDKPNLYLIVNELADSSLRDIIRRNYDINIAINIILQSMISIVFFQKYIKVSHRDTHEGNFLCHRIEPGGYYHYRIYKTDYYLENIGYLMVINDFGLVRPLTNKMLMFDFTKFISSFLKHNSSNPRLDAISHFMKSVINKFMLIDIESYHNLQFAFYKHLFKTMNLKFPNHFMTSRPANVINKTPYIIE</sequence>
<proteinExistence type="predicted"/>
<feature type="domain" description="Protein kinase" evidence="1">
    <location>
        <begin position="133"/>
        <end position="429"/>
    </location>
</feature>
<dbReference type="PROSITE" id="PS50011">
    <property type="entry name" value="PROTEIN_KINASE_DOM"/>
    <property type="match status" value="1"/>
</dbReference>
<name>A0A6C0LG60_9ZZZZ</name>
<reference evidence="2" key="1">
    <citation type="journal article" date="2020" name="Nature">
        <title>Giant virus diversity and host interactions through global metagenomics.</title>
        <authorList>
            <person name="Schulz F."/>
            <person name="Roux S."/>
            <person name="Paez-Espino D."/>
            <person name="Jungbluth S."/>
            <person name="Walsh D.A."/>
            <person name="Denef V.J."/>
            <person name="McMahon K.D."/>
            <person name="Konstantinidis K.T."/>
            <person name="Eloe-Fadrosh E.A."/>
            <person name="Kyrpides N.C."/>
            <person name="Woyke T."/>
        </authorList>
    </citation>
    <scope>NUCLEOTIDE SEQUENCE</scope>
    <source>
        <strain evidence="2">GVMAG-M-3300027804-48</strain>
    </source>
</reference>
<dbReference type="PROSITE" id="PS00107">
    <property type="entry name" value="PROTEIN_KINASE_ATP"/>
    <property type="match status" value="1"/>
</dbReference>